<dbReference type="PROSITE" id="PS00093">
    <property type="entry name" value="N4_MTASE"/>
    <property type="match status" value="1"/>
</dbReference>
<accession>A0A382WGC4</accession>
<dbReference type="AlphaFoldDB" id="A0A382WGC4"/>
<dbReference type="GO" id="GO:0015667">
    <property type="term" value="F:site-specific DNA-methyltransferase (cytosine-N4-specific) activity"/>
    <property type="evidence" value="ECO:0007669"/>
    <property type="project" value="UniProtKB-EC"/>
</dbReference>
<evidence type="ECO:0000256" key="3">
    <source>
        <dbReference type="ARBA" id="ARBA00022603"/>
    </source>
</evidence>
<evidence type="ECO:0000256" key="6">
    <source>
        <dbReference type="ARBA" id="ARBA00022747"/>
    </source>
</evidence>
<evidence type="ECO:0000256" key="7">
    <source>
        <dbReference type="ARBA" id="ARBA00049120"/>
    </source>
</evidence>
<dbReference type="InterPro" id="IPR017985">
    <property type="entry name" value="MeTrfase_CN4_CS"/>
</dbReference>
<dbReference type="GO" id="GO:0032259">
    <property type="term" value="P:methylation"/>
    <property type="evidence" value="ECO:0007669"/>
    <property type="project" value="UniProtKB-KW"/>
</dbReference>
<evidence type="ECO:0000256" key="2">
    <source>
        <dbReference type="ARBA" id="ARBA00012185"/>
    </source>
</evidence>
<feature type="non-terminal residue" evidence="8">
    <location>
        <position position="1"/>
    </location>
</feature>
<dbReference type="EC" id="2.1.1.113" evidence="2"/>
<dbReference type="Gene3D" id="3.40.50.150">
    <property type="entry name" value="Vaccinia Virus protein VP39"/>
    <property type="match status" value="1"/>
</dbReference>
<keyword evidence="3" id="KW-0489">Methyltransferase</keyword>
<dbReference type="GO" id="GO:0003677">
    <property type="term" value="F:DNA binding"/>
    <property type="evidence" value="ECO:0007669"/>
    <property type="project" value="InterPro"/>
</dbReference>
<comment type="catalytic activity">
    <reaction evidence="7">
        <text>a 2'-deoxycytidine in DNA + S-adenosyl-L-methionine = an N(4)-methyl-2'-deoxycytidine in DNA + S-adenosyl-L-homocysteine + H(+)</text>
        <dbReference type="Rhea" id="RHEA:16857"/>
        <dbReference type="Rhea" id="RHEA-COMP:11369"/>
        <dbReference type="Rhea" id="RHEA-COMP:13674"/>
        <dbReference type="ChEBI" id="CHEBI:15378"/>
        <dbReference type="ChEBI" id="CHEBI:57856"/>
        <dbReference type="ChEBI" id="CHEBI:59789"/>
        <dbReference type="ChEBI" id="CHEBI:85452"/>
        <dbReference type="ChEBI" id="CHEBI:137933"/>
        <dbReference type="EC" id="2.1.1.113"/>
    </reaction>
</comment>
<evidence type="ECO:0000256" key="1">
    <source>
        <dbReference type="ARBA" id="ARBA00010203"/>
    </source>
</evidence>
<evidence type="ECO:0000313" key="8">
    <source>
        <dbReference type="EMBL" id="SVD57822.1"/>
    </source>
</evidence>
<name>A0A382WGC4_9ZZZZ</name>
<dbReference type="EMBL" id="UINC01159623">
    <property type="protein sequence ID" value="SVD57822.1"/>
    <property type="molecule type" value="Genomic_DNA"/>
</dbReference>
<sequence length="226" mass="26593">SNAQEYIGCDPNPNTFERYKQQCVEYEKLLGHSEVDIWESKPLNIQQFKCEGKKKVTIYRCGAEDLPWDVINEIDCAFTSPPYFSTEEYNKGGEHEEDQSWAKFNEYESWRDQFFLPVSCNSFDSLSDNGLLAINIFDPQIKGKRYRACDELCTDKKLKPYFLGQMGMRIMQRPQGKSKFKGEDGKLDKKQLDEFMKKIFIENIWCFSKNKKFDLFQKSTLEGFFV</sequence>
<evidence type="ECO:0000256" key="5">
    <source>
        <dbReference type="ARBA" id="ARBA00022691"/>
    </source>
</evidence>
<keyword evidence="6" id="KW-0680">Restriction system</keyword>
<gene>
    <name evidence="8" type="ORF">METZ01_LOCUS410676</name>
</gene>
<dbReference type="SUPFAM" id="SSF53335">
    <property type="entry name" value="S-adenosyl-L-methionine-dependent methyltransferases"/>
    <property type="match status" value="1"/>
</dbReference>
<dbReference type="GO" id="GO:0009307">
    <property type="term" value="P:DNA restriction-modification system"/>
    <property type="evidence" value="ECO:0007669"/>
    <property type="project" value="UniProtKB-KW"/>
</dbReference>
<protein>
    <recommendedName>
        <fullName evidence="2">site-specific DNA-methyltransferase (cytosine-N(4)-specific)</fullName>
        <ecNumber evidence="2">2.1.1.113</ecNumber>
    </recommendedName>
</protein>
<proteinExistence type="inferred from homology"/>
<organism evidence="8">
    <name type="scientific">marine metagenome</name>
    <dbReference type="NCBI Taxonomy" id="408172"/>
    <lineage>
        <taxon>unclassified sequences</taxon>
        <taxon>metagenomes</taxon>
        <taxon>ecological metagenomes</taxon>
    </lineage>
</organism>
<keyword evidence="5" id="KW-0949">S-adenosyl-L-methionine</keyword>
<comment type="similarity">
    <text evidence="1">Belongs to the N(4)/N(6)-methyltransferase family. N(4) subfamily.</text>
</comment>
<dbReference type="InterPro" id="IPR029063">
    <property type="entry name" value="SAM-dependent_MTases_sf"/>
</dbReference>
<reference evidence="8" key="1">
    <citation type="submission" date="2018-05" db="EMBL/GenBank/DDBJ databases">
        <authorList>
            <person name="Lanie J.A."/>
            <person name="Ng W.-L."/>
            <person name="Kazmierczak K.M."/>
            <person name="Andrzejewski T.M."/>
            <person name="Davidsen T.M."/>
            <person name="Wayne K.J."/>
            <person name="Tettelin H."/>
            <person name="Glass J.I."/>
            <person name="Rusch D."/>
            <person name="Podicherti R."/>
            <person name="Tsui H.-C.T."/>
            <person name="Winkler M.E."/>
        </authorList>
    </citation>
    <scope>NUCLEOTIDE SEQUENCE</scope>
</reference>
<evidence type="ECO:0000256" key="4">
    <source>
        <dbReference type="ARBA" id="ARBA00022679"/>
    </source>
</evidence>
<keyword evidence="4" id="KW-0808">Transferase</keyword>